<keyword evidence="5" id="KW-0029">Amino-acid transport</keyword>
<feature type="transmembrane region" description="Helical" evidence="8">
    <location>
        <begin position="53"/>
        <end position="74"/>
    </location>
</feature>
<dbReference type="PANTHER" id="PTHR30614:SF0">
    <property type="entry name" value="L-CYSTINE TRANSPORT SYSTEM PERMEASE PROTEIN TCYL"/>
    <property type="match status" value="1"/>
</dbReference>
<evidence type="ECO:0000256" key="2">
    <source>
        <dbReference type="ARBA" id="ARBA00022448"/>
    </source>
</evidence>
<feature type="transmembrane region" description="Helical" evidence="8">
    <location>
        <begin position="135"/>
        <end position="153"/>
    </location>
</feature>
<accession>A0ABQ4JLR7</accession>
<keyword evidence="6 8" id="KW-1133">Transmembrane helix</keyword>
<evidence type="ECO:0000256" key="8">
    <source>
        <dbReference type="RuleBase" id="RU363032"/>
    </source>
</evidence>
<evidence type="ECO:0000313" key="11">
    <source>
        <dbReference type="Proteomes" id="UP000653076"/>
    </source>
</evidence>
<evidence type="ECO:0000313" key="10">
    <source>
        <dbReference type="EMBL" id="GIJ30534.1"/>
    </source>
</evidence>
<dbReference type="PANTHER" id="PTHR30614">
    <property type="entry name" value="MEMBRANE COMPONENT OF AMINO ACID ABC TRANSPORTER"/>
    <property type="match status" value="1"/>
</dbReference>
<protein>
    <submittedName>
        <fullName evidence="10">Cysteine ABC transporter permease</fullName>
    </submittedName>
</protein>
<dbReference type="CDD" id="cd06261">
    <property type="entry name" value="TM_PBP2"/>
    <property type="match status" value="1"/>
</dbReference>
<comment type="subcellular location">
    <subcellularLocation>
        <location evidence="1 8">Cell membrane</location>
        <topology evidence="1 8">Multi-pass membrane protein</topology>
    </subcellularLocation>
</comment>
<gene>
    <name evidence="10" type="ORF">Vqi01_56960</name>
</gene>
<evidence type="ECO:0000256" key="3">
    <source>
        <dbReference type="ARBA" id="ARBA00022475"/>
    </source>
</evidence>
<comment type="caution">
    <text evidence="10">The sequence shown here is derived from an EMBL/GenBank/DDBJ whole genome shotgun (WGS) entry which is preliminary data.</text>
</comment>
<keyword evidence="2 8" id="KW-0813">Transport</keyword>
<feature type="domain" description="ABC transmembrane type-1" evidence="9">
    <location>
        <begin position="18"/>
        <end position="203"/>
    </location>
</feature>
<evidence type="ECO:0000256" key="7">
    <source>
        <dbReference type="ARBA" id="ARBA00023136"/>
    </source>
</evidence>
<keyword evidence="11" id="KW-1185">Reference proteome</keyword>
<evidence type="ECO:0000256" key="4">
    <source>
        <dbReference type="ARBA" id="ARBA00022692"/>
    </source>
</evidence>
<dbReference type="Pfam" id="PF00528">
    <property type="entry name" value="BPD_transp_1"/>
    <property type="match status" value="1"/>
</dbReference>
<organism evidence="10 11">
    <name type="scientific">Micromonospora qiuiae</name>
    <dbReference type="NCBI Taxonomy" id="502268"/>
    <lineage>
        <taxon>Bacteria</taxon>
        <taxon>Bacillati</taxon>
        <taxon>Actinomycetota</taxon>
        <taxon>Actinomycetes</taxon>
        <taxon>Micromonosporales</taxon>
        <taxon>Micromonosporaceae</taxon>
        <taxon>Micromonospora</taxon>
    </lineage>
</organism>
<proteinExistence type="inferred from homology"/>
<dbReference type="PROSITE" id="PS50928">
    <property type="entry name" value="ABC_TM1"/>
    <property type="match status" value="1"/>
</dbReference>
<dbReference type="InterPro" id="IPR010065">
    <property type="entry name" value="AA_ABC_transptr_permease_3TM"/>
</dbReference>
<evidence type="ECO:0000256" key="5">
    <source>
        <dbReference type="ARBA" id="ARBA00022970"/>
    </source>
</evidence>
<dbReference type="InterPro" id="IPR043429">
    <property type="entry name" value="ArtM/GltK/GlnP/TcyL/YhdX-like"/>
</dbReference>
<dbReference type="Proteomes" id="UP000653076">
    <property type="component" value="Unassembled WGS sequence"/>
</dbReference>
<comment type="similarity">
    <text evidence="8">Belongs to the binding-protein-dependent transport system permease family.</text>
</comment>
<dbReference type="InterPro" id="IPR000515">
    <property type="entry name" value="MetI-like"/>
</dbReference>
<feature type="transmembrane region" description="Helical" evidence="8">
    <location>
        <begin position="185"/>
        <end position="205"/>
    </location>
</feature>
<dbReference type="SUPFAM" id="SSF161098">
    <property type="entry name" value="MetI-like"/>
    <property type="match status" value="1"/>
</dbReference>
<dbReference type="EMBL" id="BOPC01000118">
    <property type="protein sequence ID" value="GIJ30534.1"/>
    <property type="molecule type" value="Genomic_DNA"/>
</dbReference>
<evidence type="ECO:0000256" key="6">
    <source>
        <dbReference type="ARBA" id="ARBA00022989"/>
    </source>
</evidence>
<reference evidence="10 11" key="1">
    <citation type="submission" date="2021-01" db="EMBL/GenBank/DDBJ databases">
        <title>Whole genome shotgun sequence of Verrucosispora qiuiae NBRC 106684.</title>
        <authorList>
            <person name="Komaki H."/>
            <person name="Tamura T."/>
        </authorList>
    </citation>
    <scope>NUCLEOTIDE SEQUENCE [LARGE SCALE GENOMIC DNA]</scope>
    <source>
        <strain evidence="10 11">NBRC 106684</strain>
    </source>
</reference>
<dbReference type="Gene3D" id="1.10.3720.10">
    <property type="entry name" value="MetI-like"/>
    <property type="match status" value="1"/>
</dbReference>
<keyword evidence="3" id="KW-1003">Cell membrane</keyword>
<evidence type="ECO:0000256" key="1">
    <source>
        <dbReference type="ARBA" id="ARBA00004651"/>
    </source>
</evidence>
<dbReference type="InterPro" id="IPR035906">
    <property type="entry name" value="MetI-like_sf"/>
</dbReference>
<keyword evidence="4 8" id="KW-0812">Transmembrane</keyword>
<dbReference type="NCBIfam" id="TIGR01726">
    <property type="entry name" value="HEQRo_perm_3TM"/>
    <property type="match status" value="1"/>
</dbReference>
<evidence type="ECO:0000259" key="9">
    <source>
        <dbReference type="PROSITE" id="PS50928"/>
    </source>
</evidence>
<sequence>MKMIEFFAQHWRELVPPAGVAILVTLITIPIFLAIGAWSATSQLYGGRLAKRVVNSYLAVFRGTPLLIQVFWIFYGLPLIGIRLHPIVAGILALSLNFGAYASEIVRSGLNSVAHGQHEAATMLGMTRRQSLRRVIFPQALVVSAPALANQVIELFKNTSLLGLITVAELIRGGRQLGVVTFDPMASWILVAAFYVVIAGLAAFGMRRFERRLNRALVSTGATP</sequence>
<feature type="transmembrane region" description="Helical" evidence="8">
    <location>
        <begin position="20"/>
        <end position="41"/>
    </location>
</feature>
<keyword evidence="7 8" id="KW-0472">Membrane</keyword>
<name>A0ABQ4JLR7_9ACTN</name>
<feature type="transmembrane region" description="Helical" evidence="8">
    <location>
        <begin position="80"/>
        <end position="102"/>
    </location>
</feature>